<evidence type="ECO:0000256" key="1">
    <source>
        <dbReference type="PROSITE-ProRule" id="PRU00339"/>
    </source>
</evidence>
<comment type="caution">
    <text evidence="2">The sequence shown here is derived from an EMBL/GenBank/DDBJ whole genome shotgun (WGS) entry which is preliminary data.</text>
</comment>
<name>A0A7V5H3T9_CALAY</name>
<dbReference type="SUPFAM" id="SSF48452">
    <property type="entry name" value="TPR-like"/>
    <property type="match status" value="1"/>
</dbReference>
<dbReference type="AlphaFoldDB" id="A0A7V5H3T9"/>
<dbReference type="InterPro" id="IPR011990">
    <property type="entry name" value="TPR-like_helical_dom_sf"/>
</dbReference>
<gene>
    <name evidence="2" type="ORF">ENL21_05225</name>
</gene>
<dbReference type="EMBL" id="DRTD01000385">
    <property type="protein sequence ID" value="HHE55162.1"/>
    <property type="molecule type" value="Genomic_DNA"/>
</dbReference>
<keyword evidence="1" id="KW-0802">TPR repeat</keyword>
<dbReference type="InterPro" id="IPR019734">
    <property type="entry name" value="TPR_rpt"/>
</dbReference>
<protein>
    <submittedName>
        <fullName evidence="2">Tetratricopeptide repeat protein</fullName>
    </submittedName>
</protein>
<proteinExistence type="predicted"/>
<organism evidence="2">
    <name type="scientific">Caldithrix abyssi</name>
    <dbReference type="NCBI Taxonomy" id="187145"/>
    <lineage>
        <taxon>Bacteria</taxon>
        <taxon>Pseudomonadati</taxon>
        <taxon>Calditrichota</taxon>
        <taxon>Calditrichia</taxon>
        <taxon>Calditrichales</taxon>
        <taxon>Calditrichaceae</taxon>
        <taxon>Caldithrix</taxon>
    </lineage>
</organism>
<dbReference type="Proteomes" id="UP000886111">
    <property type="component" value="Unassembled WGS sequence"/>
</dbReference>
<sequence length="103" mass="11853">MSPRELIKPWVEYFAQKDYERAACYFKKALELDVTFIAAYSALAETLNRMGEIDQAMEVVQKWLEFDNNDALAHATISRIYVQLGQIEQAEKELAISKFLSSV</sequence>
<accession>A0A7V5H3T9</accession>
<feature type="repeat" description="TPR" evidence="1">
    <location>
        <begin position="37"/>
        <end position="70"/>
    </location>
</feature>
<dbReference type="Gene3D" id="1.25.40.10">
    <property type="entry name" value="Tetratricopeptide repeat domain"/>
    <property type="match status" value="1"/>
</dbReference>
<reference evidence="2" key="1">
    <citation type="journal article" date="2020" name="mSystems">
        <title>Genome- and Community-Level Interaction Insights into Carbon Utilization and Element Cycling Functions of Hydrothermarchaeota in Hydrothermal Sediment.</title>
        <authorList>
            <person name="Zhou Z."/>
            <person name="Liu Y."/>
            <person name="Xu W."/>
            <person name="Pan J."/>
            <person name="Luo Z.H."/>
            <person name="Li M."/>
        </authorList>
    </citation>
    <scope>NUCLEOTIDE SEQUENCE [LARGE SCALE GENOMIC DNA]</scope>
    <source>
        <strain evidence="2">HyVt-76</strain>
    </source>
</reference>
<dbReference type="Pfam" id="PF14559">
    <property type="entry name" value="TPR_19"/>
    <property type="match status" value="1"/>
</dbReference>
<evidence type="ECO:0000313" key="2">
    <source>
        <dbReference type="EMBL" id="HHE55162.1"/>
    </source>
</evidence>
<dbReference type="PROSITE" id="PS50005">
    <property type="entry name" value="TPR"/>
    <property type="match status" value="1"/>
</dbReference>